<dbReference type="EMBL" id="JAIQCJ010002005">
    <property type="protein sequence ID" value="KAJ8785892.1"/>
    <property type="molecule type" value="Genomic_DNA"/>
</dbReference>
<evidence type="ECO:0000256" key="1">
    <source>
        <dbReference type="ARBA" id="ARBA00012790"/>
    </source>
</evidence>
<proteinExistence type="predicted"/>
<dbReference type="Gene3D" id="1.20.1110.10">
    <property type="entry name" value="Calcium-transporting ATPase, transmembrane domain"/>
    <property type="match status" value="1"/>
</dbReference>
<dbReference type="SUPFAM" id="SSF81653">
    <property type="entry name" value="Calcium ATPase, transduction domain A"/>
    <property type="match status" value="1"/>
</dbReference>
<dbReference type="GO" id="GO:0005388">
    <property type="term" value="F:P-type calcium transporter activity"/>
    <property type="evidence" value="ECO:0007669"/>
    <property type="project" value="UniProtKB-EC"/>
</dbReference>
<dbReference type="Gene3D" id="2.70.150.10">
    <property type="entry name" value="Calcium-transporting ATPase, cytoplasmic transduction domain A"/>
    <property type="match status" value="1"/>
</dbReference>
<gene>
    <name evidence="3" type="ORF">J1605_006852</name>
</gene>
<dbReference type="InterPro" id="IPR008250">
    <property type="entry name" value="ATPase_P-typ_transduc_dom_A_sf"/>
</dbReference>
<dbReference type="Pfam" id="PF00122">
    <property type="entry name" value="E1-E2_ATPase"/>
    <property type="match status" value="1"/>
</dbReference>
<name>A0AB34H390_ESCRO</name>
<keyword evidence="4" id="KW-1185">Reference proteome</keyword>
<organism evidence="3 4">
    <name type="scientific">Eschrichtius robustus</name>
    <name type="common">California gray whale</name>
    <name type="synonym">Eschrichtius gibbosus</name>
    <dbReference type="NCBI Taxonomy" id="9764"/>
    <lineage>
        <taxon>Eukaryota</taxon>
        <taxon>Metazoa</taxon>
        <taxon>Chordata</taxon>
        <taxon>Craniata</taxon>
        <taxon>Vertebrata</taxon>
        <taxon>Euteleostomi</taxon>
        <taxon>Mammalia</taxon>
        <taxon>Eutheria</taxon>
        <taxon>Laurasiatheria</taxon>
        <taxon>Artiodactyla</taxon>
        <taxon>Whippomorpha</taxon>
        <taxon>Cetacea</taxon>
        <taxon>Mysticeti</taxon>
        <taxon>Eschrichtiidae</taxon>
        <taxon>Eschrichtius</taxon>
    </lineage>
</organism>
<evidence type="ECO:0000313" key="3">
    <source>
        <dbReference type="EMBL" id="KAJ8785892.1"/>
    </source>
</evidence>
<dbReference type="InterPro" id="IPR059000">
    <property type="entry name" value="ATPase_P-type_domA"/>
</dbReference>
<evidence type="ECO:0000259" key="2">
    <source>
        <dbReference type="Pfam" id="PF00122"/>
    </source>
</evidence>
<evidence type="ECO:0000313" key="4">
    <source>
        <dbReference type="Proteomes" id="UP001159641"/>
    </source>
</evidence>
<feature type="domain" description="P-type ATPase A" evidence="2">
    <location>
        <begin position="93"/>
        <end position="138"/>
    </location>
</feature>
<reference evidence="3 4" key="1">
    <citation type="submission" date="2022-11" db="EMBL/GenBank/DDBJ databases">
        <title>Whole genome sequence of Eschrichtius robustus ER-17-0199.</title>
        <authorList>
            <person name="Bruniche-Olsen A."/>
            <person name="Black A.N."/>
            <person name="Fields C.J."/>
            <person name="Walden K."/>
            <person name="Dewoody J.A."/>
        </authorList>
    </citation>
    <scope>NUCLEOTIDE SEQUENCE [LARGE SCALE GENOMIC DNA]</scope>
    <source>
        <strain evidence="3">ER-17-0199</strain>
        <tissue evidence="3">Blubber</tissue>
    </source>
</reference>
<dbReference type="PANTHER" id="PTHR42861">
    <property type="entry name" value="CALCIUM-TRANSPORTING ATPASE"/>
    <property type="match status" value="1"/>
</dbReference>
<dbReference type="SUPFAM" id="SSF81665">
    <property type="entry name" value="Calcium ATPase, transmembrane domain M"/>
    <property type="match status" value="1"/>
</dbReference>
<dbReference type="EC" id="7.2.2.10" evidence="1"/>
<comment type="caution">
    <text evidence="3">The sequence shown here is derived from an EMBL/GenBank/DDBJ whole genome shotgun (WGS) entry which is preliminary data.</text>
</comment>
<dbReference type="InterPro" id="IPR023298">
    <property type="entry name" value="ATPase_P-typ_TM_dom_sf"/>
</dbReference>
<protein>
    <recommendedName>
        <fullName evidence="1">P-type Ca(2+) transporter</fullName>
        <ecNumber evidence="1">7.2.2.10</ecNumber>
    </recommendedName>
</protein>
<accession>A0AB34H390</accession>
<sequence length="262" mass="29171">MSVKLQWWVFRRRRTVACWWSSSPSPRITVGLAWKRAFKNPLILLLLASALVSVLTKNYEDALSIAMAVLIVVTVAFIQEYRSEKSLEELTKLVPPECNCIREGKLQHLLARDLVPGDIVSLSIGDRIPADIRLTEGTPPHILITHSVNKYFLSTYCVPGTVLGAEEAVEKTDEISVLMGLLPRVTDKPHLLMTVTEGFLEAVAFEPSWNGHESAVLGRGGPSIMPSPDLEARRIDAFNCLQCVFMQEGHFCRQNPLSTSMT</sequence>
<dbReference type="Proteomes" id="UP001159641">
    <property type="component" value="Unassembled WGS sequence"/>
</dbReference>
<dbReference type="AlphaFoldDB" id="A0AB34H390"/>